<gene>
    <name evidence="9" type="primary">thiE</name>
    <name evidence="13" type="ORF">W908_00650</name>
</gene>
<comment type="similarity">
    <text evidence="9 10">Belongs to the thiamine-phosphate synthase family.</text>
</comment>
<dbReference type="PANTHER" id="PTHR20857">
    <property type="entry name" value="THIAMINE-PHOSPHATE PYROPHOSPHORYLASE"/>
    <property type="match status" value="1"/>
</dbReference>
<comment type="catalytic activity">
    <reaction evidence="6 9 10">
        <text>4-methyl-5-(2-phosphooxyethyl)-thiazole + 4-amino-2-methyl-5-(diphosphooxymethyl)pyrimidine + H(+) = thiamine phosphate + diphosphate</text>
        <dbReference type="Rhea" id="RHEA:22328"/>
        <dbReference type="ChEBI" id="CHEBI:15378"/>
        <dbReference type="ChEBI" id="CHEBI:33019"/>
        <dbReference type="ChEBI" id="CHEBI:37575"/>
        <dbReference type="ChEBI" id="CHEBI:57841"/>
        <dbReference type="ChEBI" id="CHEBI:58296"/>
        <dbReference type="EC" id="2.5.1.3"/>
    </reaction>
</comment>
<feature type="binding site" evidence="9">
    <location>
        <begin position="36"/>
        <end position="40"/>
    </location>
    <ligand>
        <name>4-amino-2-methyl-5-(diphosphooxymethyl)pyrimidine</name>
        <dbReference type="ChEBI" id="CHEBI:57841"/>
    </ligand>
</feature>
<organism evidence="13 14">
    <name type="scientific">Candidatus Pseudothioglobus singularis PS1</name>
    <dbReference type="NCBI Taxonomy" id="1125411"/>
    <lineage>
        <taxon>Bacteria</taxon>
        <taxon>Pseudomonadati</taxon>
        <taxon>Pseudomonadota</taxon>
        <taxon>Gammaproteobacteria</taxon>
        <taxon>Candidatus Pseudothioglobaceae</taxon>
        <taxon>Candidatus Pseudothioglobus</taxon>
    </lineage>
</organism>
<evidence type="ECO:0000259" key="12">
    <source>
        <dbReference type="Pfam" id="PF02581"/>
    </source>
</evidence>
<feature type="binding site" evidence="9">
    <location>
        <position position="137"/>
    </location>
    <ligand>
        <name>4-amino-2-methyl-5-(diphosphooxymethyl)pyrimidine</name>
        <dbReference type="ChEBI" id="CHEBI:57841"/>
    </ligand>
</feature>
<evidence type="ECO:0000256" key="1">
    <source>
        <dbReference type="ARBA" id="ARBA00005165"/>
    </source>
</evidence>
<feature type="binding site" evidence="9">
    <location>
        <position position="107"/>
    </location>
    <ligand>
        <name>4-amino-2-methyl-5-(diphosphooxymethyl)pyrimidine</name>
        <dbReference type="ChEBI" id="CHEBI:57841"/>
    </ligand>
</feature>
<feature type="binding site" evidence="9">
    <location>
        <position position="68"/>
    </location>
    <ligand>
        <name>4-amino-2-methyl-5-(diphosphooxymethyl)pyrimidine</name>
        <dbReference type="ChEBI" id="CHEBI:57841"/>
    </ligand>
</feature>
<comment type="pathway">
    <text evidence="1 9 11">Cofactor biosynthesis; thiamine diphosphate biosynthesis; thiamine phosphate from 4-amino-2-methyl-5-diphosphomethylpyrimidine and 4-methyl-5-(2-phosphoethyl)-thiazole: step 1/1.</text>
</comment>
<accession>A0A0M4L4A0</accession>
<evidence type="ECO:0000256" key="4">
    <source>
        <dbReference type="ARBA" id="ARBA00022842"/>
    </source>
</evidence>
<dbReference type="RefSeq" id="WP_053819533.1">
    <property type="nucleotide sequence ID" value="NZ_CP006911.1"/>
</dbReference>
<dbReference type="GO" id="GO:0009229">
    <property type="term" value="P:thiamine diphosphate biosynthetic process"/>
    <property type="evidence" value="ECO:0007669"/>
    <property type="project" value="UniProtKB-UniRule"/>
</dbReference>
<keyword evidence="2 9" id="KW-0808">Transferase</keyword>
<proteinExistence type="inferred from homology"/>
<comment type="caution">
    <text evidence="9">Lacks conserved residue(s) required for the propagation of feature annotation.</text>
</comment>
<evidence type="ECO:0000313" key="13">
    <source>
        <dbReference type="EMBL" id="ALE01250.1"/>
    </source>
</evidence>
<dbReference type="PANTHER" id="PTHR20857:SF23">
    <property type="entry name" value="THIAMINE BIOSYNTHETIC BIFUNCTIONAL ENZYME"/>
    <property type="match status" value="1"/>
</dbReference>
<dbReference type="CDD" id="cd00564">
    <property type="entry name" value="TMP_TenI"/>
    <property type="match status" value="1"/>
</dbReference>
<dbReference type="OrthoDB" id="9789949at2"/>
<dbReference type="EMBL" id="CP006911">
    <property type="protein sequence ID" value="ALE01250.1"/>
    <property type="molecule type" value="Genomic_DNA"/>
</dbReference>
<dbReference type="Pfam" id="PF02581">
    <property type="entry name" value="TMP-TENI"/>
    <property type="match status" value="1"/>
</dbReference>
<evidence type="ECO:0000256" key="2">
    <source>
        <dbReference type="ARBA" id="ARBA00022679"/>
    </source>
</evidence>
<comment type="cofactor">
    <cofactor evidence="9">
        <name>Mg(2+)</name>
        <dbReference type="ChEBI" id="CHEBI:18420"/>
    </cofactor>
    <text evidence="9">Binds 1 Mg(2+) ion per subunit.</text>
</comment>
<reference evidence="13 14" key="1">
    <citation type="journal article" date="2015" name="Genome Announc.">
        <title>Genome Sequence of 'Candidatus Thioglobus singularis' Strain PS1, a Mixotroph from the SUP05 Clade of Marine Gammaproteobacteria.</title>
        <authorList>
            <person name="Marshall K.T."/>
            <person name="Morris R.M."/>
        </authorList>
    </citation>
    <scope>NUCLEOTIDE SEQUENCE [LARGE SCALE GENOMIC DNA]</scope>
    <source>
        <strain evidence="13 14">PS1</strain>
    </source>
</reference>
<evidence type="ECO:0000313" key="14">
    <source>
        <dbReference type="Proteomes" id="UP000068905"/>
    </source>
</evidence>
<dbReference type="AlphaFoldDB" id="A0A0M4L4A0"/>
<keyword evidence="4 9" id="KW-0460">Magnesium</keyword>
<dbReference type="STRING" id="1125411.W908_00650"/>
<feature type="binding site" evidence="9">
    <location>
        <position position="164"/>
    </location>
    <ligand>
        <name>2-[(2R,5Z)-2-carboxy-4-methylthiazol-5(2H)-ylidene]ethyl phosphate</name>
        <dbReference type="ChEBI" id="CHEBI:62899"/>
    </ligand>
</feature>
<name>A0A0M4L4A0_9GAMM</name>
<dbReference type="GO" id="GO:0009228">
    <property type="term" value="P:thiamine biosynthetic process"/>
    <property type="evidence" value="ECO:0007669"/>
    <property type="project" value="UniProtKB-KW"/>
</dbReference>
<evidence type="ECO:0000256" key="6">
    <source>
        <dbReference type="ARBA" id="ARBA00047334"/>
    </source>
</evidence>
<evidence type="ECO:0000256" key="7">
    <source>
        <dbReference type="ARBA" id="ARBA00047851"/>
    </source>
</evidence>
<evidence type="ECO:0000256" key="5">
    <source>
        <dbReference type="ARBA" id="ARBA00022977"/>
    </source>
</evidence>
<feature type="binding site" evidence="9">
    <location>
        <position position="69"/>
    </location>
    <ligand>
        <name>Mg(2+)</name>
        <dbReference type="ChEBI" id="CHEBI:18420"/>
    </ligand>
</feature>
<evidence type="ECO:0000256" key="3">
    <source>
        <dbReference type="ARBA" id="ARBA00022723"/>
    </source>
</evidence>
<dbReference type="EC" id="2.5.1.3" evidence="9"/>
<dbReference type="InterPro" id="IPR034291">
    <property type="entry name" value="TMP_synthase"/>
</dbReference>
<evidence type="ECO:0000256" key="10">
    <source>
        <dbReference type="RuleBase" id="RU003826"/>
    </source>
</evidence>
<dbReference type="Gene3D" id="3.20.20.70">
    <property type="entry name" value="Aldolase class I"/>
    <property type="match status" value="1"/>
</dbReference>
<feature type="binding site" evidence="9">
    <location>
        <position position="88"/>
    </location>
    <ligand>
        <name>Mg(2+)</name>
        <dbReference type="ChEBI" id="CHEBI:18420"/>
    </ligand>
</feature>
<evidence type="ECO:0000256" key="11">
    <source>
        <dbReference type="RuleBase" id="RU004253"/>
    </source>
</evidence>
<evidence type="ECO:0000256" key="8">
    <source>
        <dbReference type="ARBA" id="ARBA00047883"/>
    </source>
</evidence>
<comment type="function">
    <text evidence="9">Condenses 4-methyl-5-(beta-hydroxyethyl)thiazole monophosphate (THZ-P) and 2-methyl-4-amino-5-hydroxymethyl pyrimidine pyrophosphate (HMP-PP) to form thiamine monophosphate (TMP).</text>
</comment>
<dbReference type="InterPro" id="IPR036206">
    <property type="entry name" value="ThiamineP_synth_sf"/>
</dbReference>
<comment type="catalytic activity">
    <reaction evidence="8 9 10">
        <text>2-[(2R,5Z)-2-carboxy-4-methylthiazol-5(2H)-ylidene]ethyl phosphate + 4-amino-2-methyl-5-(diphosphooxymethyl)pyrimidine + 2 H(+) = thiamine phosphate + CO2 + diphosphate</text>
        <dbReference type="Rhea" id="RHEA:47844"/>
        <dbReference type="ChEBI" id="CHEBI:15378"/>
        <dbReference type="ChEBI" id="CHEBI:16526"/>
        <dbReference type="ChEBI" id="CHEBI:33019"/>
        <dbReference type="ChEBI" id="CHEBI:37575"/>
        <dbReference type="ChEBI" id="CHEBI:57841"/>
        <dbReference type="ChEBI" id="CHEBI:62899"/>
        <dbReference type="EC" id="2.5.1.3"/>
    </reaction>
</comment>
<sequence length="190" mass="21028">MLNQRIQGLYAITPDKGFDITLIENAIKKHKVNILQYRRKNLDIKNKLDEANKLLELCKQYNTLFIINDDINLCQKVGADGIHIGQNDINARLAREILGKKYIIGVTCHDSNELAIDAENNSADYVALGAIFKSTNKPKAIHCPLSKITNIKKDINIPIVGIGGINFENQGLAYDAGCNAVAMIDGLFGY</sequence>
<dbReference type="PATRIC" id="fig|1125411.7.peg.129"/>
<dbReference type="InterPro" id="IPR013785">
    <property type="entry name" value="Aldolase_TIM"/>
</dbReference>
<keyword evidence="14" id="KW-1185">Reference proteome</keyword>
<dbReference type="GO" id="GO:0000287">
    <property type="term" value="F:magnesium ion binding"/>
    <property type="evidence" value="ECO:0007669"/>
    <property type="project" value="UniProtKB-UniRule"/>
</dbReference>
<dbReference type="HAMAP" id="MF_00097">
    <property type="entry name" value="TMP_synthase"/>
    <property type="match status" value="1"/>
</dbReference>
<dbReference type="KEGG" id="tsn:W908_00650"/>
<dbReference type="InterPro" id="IPR022998">
    <property type="entry name" value="ThiamineP_synth_TenI"/>
</dbReference>
<keyword evidence="5 9" id="KW-0784">Thiamine biosynthesis</keyword>
<evidence type="ECO:0000256" key="9">
    <source>
        <dbReference type="HAMAP-Rule" id="MF_00097"/>
    </source>
</evidence>
<keyword evidence="3 9" id="KW-0479">Metal-binding</keyword>
<feature type="domain" description="Thiamine phosphate synthase/TenI" evidence="12">
    <location>
        <begin position="9"/>
        <end position="186"/>
    </location>
</feature>
<dbReference type="GO" id="GO:0004789">
    <property type="term" value="F:thiamine-phosphate diphosphorylase activity"/>
    <property type="evidence" value="ECO:0007669"/>
    <property type="project" value="UniProtKB-UniRule"/>
</dbReference>
<dbReference type="UniPathway" id="UPA00060">
    <property type="reaction ID" value="UER00141"/>
</dbReference>
<dbReference type="GO" id="GO:0005737">
    <property type="term" value="C:cytoplasm"/>
    <property type="evidence" value="ECO:0007669"/>
    <property type="project" value="TreeGrafter"/>
</dbReference>
<dbReference type="SUPFAM" id="SSF51391">
    <property type="entry name" value="Thiamin phosphate synthase"/>
    <property type="match status" value="1"/>
</dbReference>
<dbReference type="Proteomes" id="UP000068905">
    <property type="component" value="Chromosome"/>
</dbReference>
<protein>
    <recommendedName>
        <fullName evidence="9">Thiamine-phosphate synthase</fullName>
        <shortName evidence="9">TP synthase</shortName>
        <shortName evidence="9">TPS</shortName>
        <ecNumber evidence="9">2.5.1.3</ecNumber>
    </recommendedName>
    <alternativeName>
        <fullName evidence="9">Thiamine-phosphate pyrophosphorylase</fullName>
        <shortName evidence="9">TMP pyrophosphorylase</shortName>
        <shortName evidence="9">TMP-PPase</shortName>
    </alternativeName>
</protein>
<dbReference type="NCBIfam" id="TIGR00693">
    <property type="entry name" value="thiE"/>
    <property type="match status" value="1"/>
</dbReference>
<comment type="catalytic activity">
    <reaction evidence="7 9 10">
        <text>2-(2-carboxy-4-methylthiazol-5-yl)ethyl phosphate + 4-amino-2-methyl-5-(diphosphooxymethyl)pyrimidine + 2 H(+) = thiamine phosphate + CO2 + diphosphate</text>
        <dbReference type="Rhea" id="RHEA:47848"/>
        <dbReference type="ChEBI" id="CHEBI:15378"/>
        <dbReference type="ChEBI" id="CHEBI:16526"/>
        <dbReference type="ChEBI" id="CHEBI:33019"/>
        <dbReference type="ChEBI" id="CHEBI:37575"/>
        <dbReference type="ChEBI" id="CHEBI:57841"/>
        <dbReference type="ChEBI" id="CHEBI:62890"/>
        <dbReference type="EC" id="2.5.1.3"/>
    </reaction>
</comment>